<dbReference type="PANTHER" id="PTHR19879">
    <property type="entry name" value="TRANSCRIPTION INITIATION FACTOR TFIID"/>
    <property type="match status" value="1"/>
</dbReference>
<name>A0A0F7TLI6_PENBI</name>
<dbReference type="InterPro" id="IPR027417">
    <property type="entry name" value="P-loop_NTPase"/>
</dbReference>
<dbReference type="PROSITE" id="PS00678">
    <property type="entry name" value="WD_REPEATS_1"/>
    <property type="match status" value="3"/>
</dbReference>
<feature type="repeat" description="WD" evidence="3">
    <location>
        <begin position="762"/>
        <end position="803"/>
    </location>
</feature>
<dbReference type="InterPro" id="IPR001680">
    <property type="entry name" value="WD40_rpt"/>
</dbReference>
<evidence type="ECO:0000259" key="4">
    <source>
        <dbReference type="Pfam" id="PF24883"/>
    </source>
</evidence>
<evidence type="ECO:0000313" key="5">
    <source>
        <dbReference type="EMBL" id="CEJ57454.1"/>
    </source>
</evidence>
<organism evidence="5 6">
    <name type="scientific">Penicillium brasilianum</name>
    <dbReference type="NCBI Taxonomy" id="104259"/>
    <lineage>
        <taxon>Eukaryota</taxon>
        <taxon>Fungi</taxon>
        <taxon>Dikarya</taxon>
        <taxon>Ascomycota</taxon>
        <taxon>Pezizomycotina</taxon>
        <taxon>Eurotiomycetes</taxon>
        <taxon>Eurotiomycetidae</taxon>
        <taxon>Eurotiales</taxon>
        <taxon>Aspergillaceae</taxon>
        <taxon>Penicillium</taxon>
    </lineage>
</organism>
<dbReference type="Pfam" id="PF00400">
    <property type="entry name" value="WD40"/>
    <property type="match status" value="8"/>
</dbReference>
<gene>
    <name evidence="5" type="ORF">PMG11_06146</name>
</gene>
<dbReference type="AlphaFoldDB" id="A0A0F7TLI6"/>
<keyword evidence="2" id="KW-0677">Repeat</keyword>
<feature type="repeat" description="WD" evidence="3">
    <location>
        <begin position="930"/>
        <end position="971"/>
    </location>
</feature>
<feature type="repeat" description="WD" evidence="3">
    <location>
        <begin position="720"/>
        <end position="752"/>
    </location>
</feature>
<proteinExistence type="predicted"/>
<feature type="repeat" description="WD" evidence="3">
    <location>
        <begin position="636"/>
        <end position="677"/>
    </location>
</feature>
<dbReference type="PANTHER" id="PTHR19879:SF9">
    <property type="entry name" value="TRANSCRIPTION INITIATION FACTOR TFIID SUBUNIT 5"/>
    <property type="match status" value="1"/>
</dbReference>
<evidence type="ECO:0000256" key="3">
    <source>
        <dbReference type="PROSITE-ProRule" id="PRU00221"/>
    </source>
</evidence>
<dbReference type="Gene3D" id="2.130.10.10">
    <property type="entry name" value="YVTN repeat-like/Quinoprotein amine dehydrogenase"/>
    <property type="match status" value="4"/>
</dbReference>
<dbReference type="PROSITE" id="PS50082">
    <property type="entry name" value="WD_REPEATS_2"/>
    <property type="match status" value="8"/>
</dbReference>
<feature type="repeat" description="WD" evidence="3">
    <location>
        <begin position="804"/>
        <end position="835"/>
    </location>
</feature>
<evidence type="ECO:0000256" key="1">
    <source>
        <dbReference type="ARBA" id="ARBA00022574"/>
    </source>
</evidence>
<evidence type="ECO:0000313" key="6">
    <source>
        <dbReference type="Proteomes" id="UP000042958"/>
    </source>
</evidence>
<dbReference type="SUPFAM" id="SSF52540">
    <property type="entry name" value="P-loop containing nucleoside triphosphate hydrolases"/>
    <property type="match status" value="1"/>
</dbReference>
<feature type="repeat" description="WD" evidence="3">
    <location>
        <begin position="846"/>
        <end position="887"/>
    </location>
</feature>
<dbReference type="InterPro" id="IPR015943">
    <property type="entry name" value="WD40/YVTN_repeat-like_dom_sf"/>
</dbReference>
<dbReference type="SUPFAM" id="SSF50998">
    <property type="entry name" value="Quinoprotein alcohol dehydrogenase-like"/>
    <property type="match status" value="1"/>
</dbReference>
<dbReference type="PRINTS" id="PR00320">
    <property type="entry name" value="GPROTEINBRPT"/>
</dbReference>
<dbReference type="InterPro" id="IPR019775">
    <property type="entry name" value="WD40_repeat_CS"/>
</dbReference>
<dbReference type="InterPro" id="IPR020472">
    <property type="entry name" value="WD40_PAC1"/>
</dbReference>
<dbReference type="Proteomes" id="UP000042958">
    <property type="component" value="Unassembled WGS sequence"/>
</dbReference>
<dbReference type="STRING" id="104259.A0A0F7TLI6"/>
<feature type="repeat" description="WD" evidence="3">
    <location>
        <begin position="678"/>
        <end position="719"/>
    </location>
</feature>
<keyword evidence="1 3" id="KW-0853">WD repeat</keyword>
<keyword evidence="6" id="KW-1185">Reference proteome</keyword>
<dbReference type="OrthoDB" id="674604at2759"/>
<feature type="domain" description="Nephrocystin 3-like N-terminal" evidence="4">
    <location>
        <begin position="66"/>
        <end position="240"/>
    </location>
</feature>
<feature type="repeat" description="WD" evidence="3">
    <location>
        <begin position="888"/>
        <end position="929"/>
    </location>
</feature>
<dbReference type="EMBL" id="CDHK01000005">
    <property type="protein sequence ID" value="CEJ57454.1"/>
    <property type="molecule type" value="Genomic_DNA"/>
</dbReference>
<evidence type="ECO:0000256" key="2">
    <source>
        <dbReference type="ARBA" id="ARBA00022737"/>
    </source>
</evidence>
<dbReference type="InterPro" id="IPR056884">
    <property type="entry name" value="NPHP3-like_N"/>
</dbReference>
<dbReference type="InterPro" id="IPR011047">
    <property type="entry name" value="Quinoprotein_ADH-like_sf"/>
</dbReference>
<dbReference type="CDD" id="cd00200">
    <property type="entry name" value="WD40"/>
    <property type="match status" value="1"/>
</dbReference>
<dbReference type="PROSITE" id="PS50294">
    <property type="entry name" value="WD_REPEATS_REGION"/>
    <property type="match status" value="8"/>
</dbReference>
<dbReference type="Pfam" id="PF24883">
    <property type="entry name" value="NPHP3_N"/>
    <property type="match status" value="1"/>
</dbReference>
<accession>A0A0F7TLI6</accession>
<sequence length="1067" mass="119086">MGSSIRFDGSNSGLQVANNNAPITANFNNLINIESSLSIVYEAAFDSWEEQHEDICLTGTRTDVLDQIETWEASPQARCIFWLNGMAGTGKSTISRTVTRCFSQKKSLGASFFFKRGAADRGNATKLFPTIAGQLAHNLPSLRPIIHQAIQDNPGIVTKGIKEQFDKLLLQPLLNLHSPDPQTLVVVIDALDECEGERNKRQKEKGEQDEGEKDIQLVIQLLPQLQRAESIRLRVLLTSRPEFFISQAFKQLANYKYKELLLHEVAPEVIEHDILLFLNHRLAEIRDKCEPPLPIDWPGTTNVRKLVALSTPLFIFASTVCRIFEDPDWDPVDSLEEILRRENYEPTLDRTYLPVLSRLLKTERGTPKRKILIKEFQQVVSTAVLLESPLSAISLSRLIGLSETLVRRRLNPLRSVLSIPPDNASAIRPFHSSFRDFLFDQESCGKTSFWIDKKEVHGFLTRRCLSTCRSLRKNICGLPSDGTTRAGIEKEAIDRYISPELQYSCRYWAHHLIQCVEVHTVIDDALSFFQSHFLYWMEAMSLLGLILEVVGVLDRLQMAISVNRSSPMSEFLHDAKRFALKNCHIADKVPLQLYCAGLIFAPPTSIIRRSFLTELPTWICQLPRVEDGWTAELQALEGHVGLISSVAFSPNRRLLASGSYDRTVRLWDAGTGALQQSLEGHSSIVHSVAFSPSGQLLASGSYDQTVRLWNPLTGALKHTLEGHLDPVNSVTFSIDGKLLASGSDDYTVRLWNGESGVLQHILEGHSGWVLSIAFSPTSQLVASASYDKNVRLWDTATGTPQMILEGHSSTVDSVAFSPDGRLLASGSDDRTIRLWYTCSGELRQILEGHTNKVRALAFSPDGCLLASGSYDKTIRIWNIATGELQQTLRGNLGKVNSVDFSPDSRVLASGSDDDVVRLWDIESGVSQLSLEGHSDEVHSVVFSSDGRLLASDSYDRTLYLWETATGSLMRTWELDAFFESFRFSHDNLYIHTDVGTLCIQSNYDISNLQPAQGNLDLSIDDELWIKLNGEKVLYLPSDYRPTCYNVKGGVLALGHSSGRVSFIGFSA</sequence>
<reference evidence="6" key="1">
    <citation type="journal article" date="2015" name="Genome Announc.">
        <title>Draft genome sequence of the fungus Penicillium brasilianum MG11.</title>
        <authorList>
            <person name="Horn F."/>
            <person name="Linde J."/>
            <person name="Mattern D.J."/>
            <person name="Walther G."/>
            <person name="Guthke R."/>
            <person name="Brakhage A.A."/>
            <person name="Valiante V."/>
        </authorList>
    </citation>
    <scope>NUCLEOTIDE SEQUENCE [LARGE SCALE GENOMIC DNA]</scope>
    <source>
        <strain evidence="6">MG11</strain>
    </source>
</reference>
<dbReference type="Gene3D" id="3.40.50.300">
    <property type="entry name" value="P-loop containing nucleotide triphosphate hydrolases"/>
    <property type="match status" value="1"/>
</dbReference>
<dbReference type="SMART" id="SM00320">
    <property type="entry name" value="WD40"/>
    <property type="match status" value="8"/>
</dbReference>
<protein>
    <recommendedName>
        <fullName evidence="4">Nephrocystin 3-like N-terminal domain-containing protein</fullName>
    </recommendedName>
</protein>